<gene>
    <name evidence="5" type="ORF">JL102_20290</name>
</gene>
<organism evidence="5 6">
    <name type="scientific">Fulvivirga sediminis</name>
    <dbReference type="NCBI Taxonomy" id="2803949"/>
    <lineage>
        <taxon>Bacteria</taxon>
        <taxon>Pseudomonadati</taxon>
        <taxon>Bacteroidota</taxon>
        <taxon>Cytophagia</taxon>
        <taxon>Cytophagales</taxon>
        <taxon>Fulvivirgaceae</taxon>
        <taxon>Fulvivirga</taxon>
    </lineage>
</organism>
<protein>
    <submittedName>
        <fullName evidence="5">Helix-turn-helix transcriptional regulator</fullName>
    </submittedName>
</protein>
<evidence type="ECO:0000259" key="4">
    <source>
        <dbReference type="PROSITE" id="PS01124"/>
    </source>
</evidence>
<evidence type="ECO:0000256" key="1">
    <source>
        <dbReference type="ARBA" id="ARBA00023015"/>
    </source>
</evidence>
<dbReference type="GO" id="GO:0003700">
    <property type="term" value="F:DNA-binding transcription factor activity"/>
    <property type="evidence" value="ECO:0007669"/>
    <property type="project" value="InterPro"/>
</dbReference>
<comment type="caution">
    <text evidence="5">The sequence shown here is derived from an EMBL/GenBank/DDBJ whole genome shotgun (WGS) entry which is preliminary data.</text>
</comment>
<dbReference type="Proteomes" id="UP000659388">
    <property type="component" value="Unassembled WGS sequence"/>
</dbReference>
<accession>A0A937FCZ4</accession>
<dbReference type="InterPro" id="IPR018060">
    <property type="entry name" value="HTH_AraC"/>
</dbReference>
<dbReference type="Pfam" id="PF12833">
    <property type="entry name" value="HTH_18"/>
    <property type="match status" value="1"/>
</dbReference>
<keyword evidence="6" id="KW-1185">Reference proteome</keyword>
<name>A0A937FCZ4_9BACT</name>
<dbReference type="SMART" id="SM00342">
    <property type="entry name" value="HTH_ARAC"/>
    <property type="match status" value="1"/>
</dbReference>
<dbReference type="AlphaFoldDB" id="A0A937FCZ4"/>
<dbReference type="PANTHER" id="PTHR43280:SF32">
    <property type="entry name" value="TRANSCRIPTIONAL REGULATORY PROTEIN"/>
    <property type="match status" value="1"/>
</dbReference>
<dbReference type="PANTHER" id="PTHR43280">
    <property type="entry name" value="ARAC-FAMILY TRANSCRIPTIONAL REGULATOR"/>
    <property type="match status" value="1"/>
</dbReference>
<evidence type="ECO:0000313" key="6">
    <source>
        <dbReference type="Proteomes" id="UP000659388"/>
    </source>
</evidence>
<dbReference type="Gene3D" id="1.10.10.60">
    <property type="entry name" value="Homeodomain-like"/>
    <property type="match status" value="1"/>
</dbReference>
<dbReference type="PROSITE" id="PS01124">
    <property type="entry name" value="HTH_ARAC_FAMILY_2"/>
    <property type="match status" value="1"/>
</dbReference>
<reference evidence="5" key="1">
    <citation type="submission" date="2021-01" db="EMBL/GenBank/DDBJ databases">
        <title>Fulvivirga kasyanovii gen. nov., sp nov., a novel member of the phylum Bacteroidetes isolated from seawater in a mussel farm.</title>
        <authorList>
            <person name="Zhao L.-H."/>
            <person name="Wang Z.-J."/>
        </authorList>
    </citation>
    <scope>NUCLEOTIDE SEQUENCE</scope>
    <source>
        <strain evidence="5">2943</strain>
    </source>
</reference>
<evidence type="ECO:0000313" key="5">
    <source>
        <dbReference type="EMBL" id="MBL3658504.1"/>
    </source>
</evidence>
<evidence type="ECO:0000256" key="3">
    <source>
        <dbReference type="ARBA" id="ARBA00023163"/>
    </source>
</evidence>
<dbReference type="SUPFAM" id="SSF46689">
    <property type="entry name" value="Homeodomain-like"/>
    <property type="match status" value="1"/>
</dbReference>
<dbReference type="RefSeq" id="WP_202246298.1">
    <property type="nucleotide sequence ID" value="NZ_JAESIY010000013.1"/>
</dbReference>
<dbReference type="GO" id="GO:0043565">
    <property type="term" value="F:sequence-specific DNA binding"/>
    <property type="evidence" value="ECO:0007669"/>
    <property type="project" value="InterPro"/>
</dbReference>
<proteinExistence type="predicted"/>
<evidence type="ECO:0000256" key="2">
    <source>
        <dbReference type="ARBA" id="ARBA00023125"/>
    </source>
</evidence>
<sequence length="298" mass="34761">MEETLTFEEFYRKKQGLSPDSSIPKLLPFNIYRLSEVSKDKPMPYSRKDYYKISLISGKNRVHYADKVLEVEDNMLLFANPQIPYNWDPLSEDKHGAFCVFTKDFFNGYAHIKDYPPFKPGGNPILSITNSEMTSLYTIYEKMFKEIASDYKYKYDVLRNLTSELIHTAMKLRPAKFEATHTTESNASERITNFFLELLERQFPIESTQQRIELKSPAEFADKLNVHINHLNKVLKESTGKTTSQIISDRLAMEARAMLKHTHWNISEIGWCLGFDDSSHFIKFFKKNTQTTPNSYRG</sequence>
<dbReference type="EMBL" id="JAESIY010000013">
    <property type="protein sequence ID" value="MBL3658504.1"/>
    <property type="molecule type" value="Genomic_DNA"/>
</dbReference>
<keyword evidence="2" id="KW-0238">DNA-binding</keyword>
<keyword evidence="3" id="KW-0804">Transcription</keyword>
<feature type="domain" description="HTH araC/xylS-type" evidence="4">
    <location>
        <begin position="189"/>
        <end position="298"/>
    </location>
</feature>
<dbReference type="InterPro" id="IPR009057">
    <property type="entry name" value="Homeodomain-like_sf"/>
</dbReference>
<keyword evidence="1" id="KW-0805">Transcription regulation</keyword>